<protein>
    <submittedName>
        <fullName evidence="3">DUF397 domain-containing protein</fullName>
    </submittedName>
</protein>
<dbReference type="Proteomes" id="UP000680865">
    <property type="component" value="Unassembled WGS sequence"/>
</dbReference>
<evidence type="ECO:0000313" key="4">
    <source>
        <dbReference type="Proteomes" id="UP000680865"/>
    </source>
</evidence>
<dbReference type="Pfam" id="PF04149">
    <property type="entry name" value="DUF397"/>
    <property type="match status" value="1"/>
</dbReference>
<accession>A0A919VS78</accession>
<name>A0A919VS78_9ACTN</name>
<sequence>MVMSTHHLNAAVWKKSSRSNGNGGNNCVEVAILDTAVAVRDSKNPSGPALVFNPAHWSEFLNSAKDGEFDINR</sequence>
<evidence type="ECO:0000256" key="1">
    <source>
        <dbReference type="SAM" id="MobiDB-lite"/>
    </source>
</evidence>
<dbReference type="AlphaFoldDB" id="A0A919VS78"/>
<comment type="caution">
    <text evidence="3">The sequence shown here is derived from an EMBL/GenBank/DDBJ whole genome shotgun (WGS) entry which is preliminary data.</text>
</comment>
<feature type="region of interest" description="Disordered" evidence="1">
    <location>
        <begin position="1"/>
        <end position="24"/>
    </location>
</feature>
<keyword evidence="4" id="KW-1185">Reference proteome</keyword>
<dbReference type="InterPro" id="IPR007278">
    <property type="entry name" value="DUF397"/>
</dbReference>
<reference evidence="3" key="1">
    <citation type="submission" date="2021-03" db="EMBL/GenBank/DDBJ databases">
        <title>Whole genome shotgun sequence of Actinoplanes consettensis NBRC 14913.</title>
        <authorList>
            <person name="Komaki H."/>
            <person name="Tamura T."/>
        </authorList>
    </citation>
    <scope>NUCLEOTIDE SEQUENCE</scope>
    <source>
        <strain evidence="3">NBRC 14913</strain>
    </source>
</reference>
<dbReference type="EMBL" id="BOQP01000017">
    <property type="protein sequence ID" value="GIM73570.1"/>
    <property type="molecule type" value="Genomic_DNA"/>
</dbReference>
<proteinExistence type="predicted"/>
<gene>
    <name evidence="3" type="ORF">Aco04nite_35970</name>
</gene>
<evidence type="ECO:0000259" key="2">
    <source>
        <dbReference type="Pfam" id="PF04149"/>
    </source>
</evidence>
<feature type="domain" description="DUF397" evidence="2">
    <location>
        <begin position="11"/>
        <end position="65"/>
    </location>
</feature>
<evidence type="ECO:0000313" key="3">
    <source>
        <dbReference type="EMBL" id="GIM73570.1"/>
    </source>
</evidence>
<organism evidence="3 4">
    <name type="scientific">Winogradskya consettensis</name>
    <dbReference type="NCBI Taxonomy" id="113560"/>
    <lineage>
        <taxon>Bacteria</taxon>
        <taxon>Bacillati</taxon>
        <taxon>Actinomycetota</taxon>
        <taxon>Actinomycetes</taxon>
        <taxon>Micromonosporales</taxon>
        <taxon>Micromonosporaceae</taxon>
        <taxon>Winogradskya</taxon>
    </lineage>
</organism>